<protein>
    <recommendedName>
        <fullName evidence="3">MarR family transcriptional regulator</fullName>
    </recommendedName>
</protein>
<comment type="caution">
    <text evidence="1">The sequence shown here is derived from an EMBL/GenBank/DDBJ whole genome shotgun (WGS) entry which is preliminary data.</text>
</comment>
<organism evidence="1 2">
    <name type="scientific">Sphingomonas brevis</name>
    <dbReference type="NCBI Taxonomy" id="2908206"/>
    <lineage>
        <taxon>Bacteria</taxon>
        <taxon>Pseudomonadati</taxon>
        <taxon>Pseudomonadota</taxon>
        <taxon>Alphaproteobacteria</taxon>
        <taxon>Sphingomonadales</taxon>
        <taxon>Sphingomonadaceae</taxon>
        <taxon>Sphingomonas</taxon>
    </lineage>
</organism>
<keyword evidence="2" id="KW-1185">Reference proteome</keyword>
<accession>A0ABT0S633</accession>
<dbReference type="Proteomes" id="UP001165383">
    <property type="component" value="Unassembled WGS sequence"/>
</dbReference>
<dbReference type="EMBL" id="JAMGBB010000001">
    <property type="protein sequence ID" value="MCL6739597.1"/>
    <property type="molecule type" value="Genomic_DNA"/>
</dbReference>
<evidence type="ECO:0000313" key="1">
    <source>
        <dbReference type="EMBL" id="MCL6739597.1"/>
    </source>
</evidence>
<proteinExistence type="predicted"/>
<dbReference type="RefSeq" id="WP_249914081.1">
    <property type="nucleotide sequence ID" value="NZ_JAMGBB010000001.1"/>
</dbReference>
<name>A0ABT0S633_9SPHN</name>
<reference evidence="1" key="1">
    <citation type="submission" date="2022-05" db="EMBL/GenBank/DDBJ databases">
        <authorList>
            <person name="Jo J.-H."/>
            <person name="Im W.-T."/>
        </authorList>
    </citation>
    <scope>NUCLEOTIDE SEQUENCE</scope>
    <source>
        <strain evidence="1">RB56-2</strain>
    </source>
</reference>
<evidence type="ECO:0000313" key="2">
    <source>
        <dbReference type="Proteomes" id="UP001165383"/>
    </source>
</evidence>
<gene>
    <name evidence="1" type="ORF">LZ518_00370</name>
</gene>
<evidence type="ECO:0008006" key="3">
    <source>
        <dbReference type="Google" id="ProtNLM"/>
    </source>
</evidence>
<sequence length="58" mass="6508">MNVERPIATRANGSKSYSAIWTEMTPTQAALAAALRRVFEPEADETARKFEELLAKLR</sequence>